<sequence>MGIEGAKSLLKRRQALSARAQRDLSNGLGPFTRGAIVSENKIVKEKFFFPLLYINRYISVPIGQIWPKKIWAYRAPRDLSNGSGAVPLDVIVSEKKLAQRDLSNGLGPVTLGDLDKKIWAYRAHGGLSNGPGRVPVGAIVSEKKIGQMSTKKIWAYSAQRALSNGPGPVSLCSIVSEKKIVKEKFFFPLFYINRYISAPIGQIWTKKIWAYRAQRALLSGPRPVPLDQIWTKKIWAYREQRALSNGPGPVPLDQIWTKKIWAYREQRALSNGPGPVPLGAMSAPVGQIWTKKIWAYRVQRGLSNGPGPVPLAAIVSEKKIGAKRPLQRPRTRSLGARVWEKKIVKEYFFPCFCINRNIFAPDGQIWMKVIWAYRAQRDLSNGPRHVPLVISRLLLARSGREKYWRIGRKEAFPMAAGQFL</sequence>
<name>A0A834KMQ6_VESGE</name>
<dbReference type="AlphaFoldDB" id="A0A834KMQ6"/>
<dbReference type="EMBL" id="JACSDZ010000003">
    <property type="protein sequence ID" value="KAF7409538.1"/>
    <property type="molecule type" value="Genomic_DNA"/>
</dbReference>
<organism evidence="1 2">
    <name type="scientific">Vespula germanica</name>
    <name type="common">German yellow jacket</name>
    <name type="synonym">Paravespula germanica</name>
    <dbReference type="NCBI Taxonomy" id="30212"/>
    <lineage>
        <taxon>Eukaryota</taxon>
        <taxon>Metazoa</taxon>
        <taxon>Ecdysozoa</taxon>
        <taxon>Arthropoda</taxon>
        <taxon>Hexapoda</taxon>
        <taxon>Insecta</taxon>
        <taxon>Pterygota</taxon>
        <taxon>Neoptera</taxon>
        <taxon>Endopterygota</taxon>
        <taxon>Hymenoptera</taxon>
        <taxon>Apocrita</taxon>
        <taxon>Aculeata</taxon>
        <taxon>Vespoidea</taxon>
        <taxon>Vespidae</taxon>
        <taxon>Vespinae</taxon>
        <taxon>Vespula</taxon>
    </lineage>
</organism>
<evidence type="ECO:0000313" key="2">
    <source>
        <dbReference type="Proteomes" id="UP000617340"/>
    </source>
</evidence>
<dbReference type="Proteomes" id="UP000617340">
    <property type="component" value="Unassembled WGS sequence"/>
</dbReference>
<gene>
    <name evidence="1" type="ORF">HZH68_003919</name>
</gene>
<reference evidence="1" key="1">
    <citation type="journal article" date="2020" name="G3 (Bethesda)">
        <title>High-Quality Assemblies for Three Invasive Social Wasps from the &lt;i&gt;Vespula&lt;/i&gt; Genus.</title>
        <authorList>
            <person name="Harrop T.W.R."/>
            <person name="Guhlin J."/>
            <person name="McLaughlin G.M."/>
            <person name="Permina E."/>
            <person name="Stockwell P."/>
            <person name="Gilligan J."/>
            <person name="Le Lec M.F."/>
            <person name="Gruber M.A.M."/>
            <person name="Quinn O."/>
            <person name="Lovegrove M."/>
            <person name="Duncan E.J."/>
            <person name="Remnant E.J."/>
            <person name="Van Eeckhoven J."/>
            <person name="Graham B."/>
            <person name="Knapp R.A."/>
            <person name="Langford K.W."/>
            <person name="Kronenberg Z."/>
            <person name="Press M.O."/>
            <person name="Eacker S.M."/>
            <person name="Wilson-Rankin E.E."/>
            <person name="Purcell J."/>
            <person name="Lester P.J."/>
            <person name="Dearden P.K."/>
        </authorList>
    </citation>
    <scope>NUCLEOTIDE SEQUENCE</scope>
    <source>
        <strain evidence="1">Linc-1</strain>
    </source>
</reference>
<protein>
    <submittedName>
        <fullName evidence="1">Uncharacterized protein</fullName>
    </submittedName>
</protein>
<comment type="caution">
    <text evidence="1">The sequence shown here is derived from an EMBL/GenBank/DDBJ whole genome shotgun (WGS) entry which is preliminary data.</text>
</comment>
<accession>A0A834KMQ6</accession>
<keyword evidence="2" id="KW-1185">Reference proteome</keyword>
<proteinExistence type="predicted"/>
<evidence type="ECO:0000313" key="1">
    <source>
        <dbReference type="EMBL" id="KAF7409538.1"/>
    </source>
</evidence>